<accession>A0A437JKE8</accession>
<dbReference type="GO" id="GO:0004497">
    <property type="term" value="F:monooxygenase activity"/>
    <property type="evidence" value="ECO:0007669"/>
    <property type="project" value="UniProtKB-KW"/>
</dbReference>
<dbReference type="Gene3D" id="3.30.70.100">
    <property type="match status" value="1"/>
</dbReference>
<name>A0A437JKE8_9BURK</name>
<keyword evidence="1" id="KW-0503">Monooxygenase</keyword>
<dbReference type="InterPro" id="IPR011008">
    <property type="entry name" value="Dimeric_a/b-barrel"/>
</dbReference>
<dbReference type="RefSeq" id="WP_128201670.1">
    <property type="nucleotide sequence ID" value="NZ_SACT01000023.1"/>
</dbReference>
<comment type="caution">
    <text evidence="1">The sequence shown here is derived from an EMBL/GenBank/DDBJ whole genome shotgun (WGS) entry which is preliminary data.</text>
</comment>
<dbReference type="Proteomes" id="UP000288178">
    <property type="component" value="Unassembled WGS sequence"/>
</dbReference>
<gene>
    <name evidence="1" type="ORF">ENE75_24385</name>
</gene>
<organism evidence="1 2">
    <name type="scientific">Rubrivivax albus</name>
    <dbReference type="NCBI Taxonomy" id="2499835"/>
    <lineage>
        <taxon>Bacteria</taxon>
        <taxon>Pseudomonadati</taxon>
        <taxon>Pseudomonadota</taxon>
        <taxon>Betaproteobacteria</taxon>
        <taxon>Burkholderiales</taxon>
        <taxon>Sphaerotilaceae</taxon>
        <taxon>Rubrivivax</taxon>
    </lineage>
</organism>
<dbReference type="Pfam" id="PF08803">
    <property type="entry name" value="ydhR"/>
    <property type="match status" value="1"/>
</dbReference>
<evidence type="ECO:0000313" key="2">
    <source>
        <dbReference type="Proteomes" id="UP000288178"/>
    </source>
</evidence>
<dbReference type="InterPro" id="IPR014910">
    <property type="entry name" value="YdhR"/>
</dbReference>
<dbReference type="EMBL" id="SACT01000023">
    <property type="protein sequence ID" value="RVT47059.1"/>
    <property type="molecule type" value="Genomic_DNA"/>
</dbReference>
<sequence length="105" mass="12046">MITEYVLFSLPAGITREEVVAGMNEIAPRWQSEPDLIRKTFIYEPDAGQAGAFYLWKNKESAQRAHGEAWRQRIQDTYGSEPSIRYFETPLVVDNALGKLIPEDR</sequence>
<proteinExistence type="predicted"/>
<keyword evidence="1" id="KW-0560">Oxidoreductase</keyword>
<reference evidence="1 2" key="1">
    <citation type="submission" date="2019-01" db="EMBL/GenBank/DDBJ databases">
        <authorList>
            <person name="Chen W.-M."/>
        </authorList>
    </citation>
    <scope>NUCLEOTIDE SEQUENCE [LARGE SCALE GENOMIC DNA]</scope>
    <source>
        <strain evidence="1 2">ICH-3</strain>
    </source>
</reference>
<protein>
    <submittedName>
        <fullName evidence="1">Monooxygenase</fullName>
    </submittedName>
</protein>
<evidence type="ECO:0000313" key="1">
    <source>
        <dbReference type="EMBL" id="RVT47059.1"/>
    </source>
</evidence>
<dbReference type="OrthoDB" id="3871007at2"/>
<dbReference type="SUPFAM" id="SSF54909">
    <property type="entry name" value="Dimeric alpha+beta barrel"/>
    <property type="match status" value="1"/>
</dbReference>
<keyword evidence="2" id="KW-1185">Reference proteome</keyword>
<dbReference type="AlphaFoldDB" id="A0A437JKE8"/>